<sequence length="45" mass="5321">MKDIDTGTRGRFCNFIELSGYRSGLLGHLLFDHEPLDDHFWMYES</sequence>
<gene>
    <name evidence="1" type="ORF">METZ01_LOCUS426172</name>
</gene>
<feature type="non-terminal residue" evidence="1">
    <location>
        <position position="45"/>
    </location>
</feature>
<accession>A0A382XSR2</accession>
<name>A0A382XSR2_9ZZZZ</name>
<organism evidence="1">
    <name type="scientific">marine metagenome</name>
    <dbReference type="NCBI Taxonomy" id="408172"/>
    <lineage>
        <taxon>unclassified sequences</taxon>
        <taxon>metagenomes</taxon>
        <taxon>ecological metagenomes</taxon>
    </lineage>
</organism>
<evidence type="ECO:0000313" key="1">
    <source>
        <dbReference type="EMBL" id="SVD73318.1"/>
    </source>
</evidence>
<proteinExistence type="predicted"/>
<protein>
    <submittedName>
        <fullName evidence="1">Uncharacterized protein</fullName>
    </submittedName>
</protein>
<dbReference type="EMBL" id="UINC01169667">
    <property type="protein sequence ID" value="SVD73318.1"/>
    <property type="molecule type" value="Genomic_DNA"/>
</dbReference>
<reference evidence="1" key="1">
    <citation type="submission" date="2018-05" db="EMBL/GenBank/DDBJ databases">
        <authorList>
            <person name="Lanie J.A."/>
            <person name="Ng W.-L."/>
            <person name="Kazmierczak K.M."/>
            <person name="Andrzejewski T.M."/>
            <person name="Davidsen T.M."/>
            <person name="Wayne K.J."/>
            <person name="Tettelin H."/>
            <person name="Glass J.I."/>
            <person name="Rusch D."/>
            <person name="Podicherti R."/>
            <person name="Tsui H.-C.T."/>
            <person name="Winkler M.E."/>
        </authorList>
    </citation>
    <scope>NUCLEOTIDE SEQUENCE</scope>
</reference>
<dbReference type="AlphaFoldDB" id="A0A382XSR2"/>